<dbReference type="EMBL" id="FJ012940">
    <property type="protein sequence ID" value="ACN58299.1"/>
    <property type="molecule type" value="Genomic_DNA"/>
</dbReference>
<accession>C6FG55</accession>
<proteinExistence type="predicted"/>
<evidence type="ECO:0000313" key="1">
    <source>
        <dbReference type="EMBL" id="ACN58289.1"/>
    </source>
</evidence>
<feature type="non-terminal residue" evidence="1">
    <location>
        <position position="1"/>
    </location>
</feature>
<dbReference type="EMBL" id="FJ012933">
    <property type="protein sequence ID" value="ACN58292.1"/>
    <property type="molecule type" value="Genomic_DNA"/>
</dbReference>
<dbReference type="EMBL" id="FJ012935">
    <property type="protein sequence ID" value="ACN58294.1"/>
    <property type="molecule type" value="Genomic_DNA"/>
</dbReference>
<name>C6FG55_LARDO</name>
<dbReference type="EMBL" id="FJ012937">
    <property type="protein sequence ID" value="ACN58296.1"/>
    <property type="molecule type" value="Genomic_DNA"/>
</dbReference>
<protein>
    <submittedName>
        <fullName evidence="1">Axin protein</fullName>
    </submittedName>
</protein>
<evidence type="ECO:0000313" key="2">
    <source>
        <dbReference type="EMBL" id="ACN58290.1"/>
    </source>
</evidence>
<dbReference type="EMBL" id="FJ012936">
    <property type="protein sequence ID" value="ACN58295.1"/>
    <property type="molecule type" value="Genomic_DNA"/>
</dbReference>
<evidence type="ECO:0000313" key="5">
    <source>
        <dbReference type="EMBL" id="ACN58293.1"/>
    </source>
</evidence>
<dbReference type="AlphaFoldDB" id="C6FG55"/>
<dbReference type="EMBL" id="FJ012930">
    <property type="protein sequence ID" value="ACN58289.1"/>
    <property type="molecule type" value="Genomic_DNA"/>
</dbReference>
<evidence type="ECO:0000313" key="4">
    <source>
        <dbReference type="EMBL" id="ACN58292.1"/>
    </source>
</evidence>
<dbReference type="EMBL" id="FJ012932">
    <property type="protein sequence ID" value="ACN58291.1"/>
    <property type="molecule type" value="Genomic_DNA"/>
</dbReference>
<evidence type="ECO:0000313" key="10">
    <source>
        <dbReference type="EMBL" id="ACN58299.1"/>
    </source>
</evidence>
<evidence type="ECO:0000313" key="8">
    <source>
        <dbReference type="EMBL" id="ACN58296.1"/>
    </source>
</evidence>
<evidence type="ECO:0000313" key="9">
    <source>
        <dbReference type="EMBL" id="ACN58297.1"/>
    </source>
</evidence>
<feature type="non-terminal residue" evidence="1">
    <location>
        <position position="38"/>
    </location>
</feature>
<evidence type="ECO:0000313" key="3">
    <source>
        <dbReference type="EMBL" id="ACN58291.1"/>
    </source>
</evidence>
<organism evidence="1">
    <name type="scientific">Larus dominicanus</name>
    <name type="common">Kelp gull</name>
    <dbReference type="NCBI Taxonomy" id="37036"/>
    <lineage>
        <taxon>Eukaryota</taxon>
        <taxon>Metazoa</taxon>
        <taxon>Chordata</taxon>
        <taxon>Craniata</taxon>
        <taxon>Vertebrata</taxon>
        <taxon>Euteleostomi</taxon>
        <taxon>Archelosauria</taxon>
        <taxon>Archosauria</taxon>
        <taxon>Dinosauria</taxon>
        <taxon>Saurischia</taxon>
        <taxon>Theropoda</taxon>
        <taxon>Coelurosauria</taxon>
        <taxon>Aves</taxon>
        <taxon>Neognathae</taxon>
        <taxon>Neoaves</taxon>
        <taxon>Charadriiformes</taxon>
        <taxon>Laridae</taxon>
        <taxon>Larus</taxon>
    </lineage>
</organism>
<dbReference type="EMBL" id="FJ012939">
    <property type="protein sequence ID" value="ACN58298.1"/>
    <property type="molecule type" value="Genomic_DNA"/>
</dbReference>
<dbReference type="EMBL" id="FJ012931">
    <property type="protein sequence ID" value="ACN58290.1"/>
    <property type="molecule type" value="Genomic_DNA"/>
</dbReference>
<evidence type="ECO:0000313" key="6">
    <source>
        <dbReference type="EMBL" id="ACN58294.1"/>
    </source>
</evidence>
<dbReference type="EMBL" id="FJ012934">
    <property type="protein sequence ID" value="ACN58293.1"/>
    <property type="molecule type" value="Genomic_DNA"/>
</dbReference>
<dbReference type="EMBL" id="FJ012938">
    <property type="protein sequence ID" value="ACN58297.1"/>
    <property type="molecule type" value="Genomic_DNA"/>
</dbReference>
<evidence type="ECO:0000313" key="7">
    <source>
        <dbReference type="EMBL" id="ACN58295.1"/>
    </source>
</evidence>
<reference evidence="1" key="1">
    <citation type="journal article" date="2009" name="Mol. Ecol. Resour.">
        <title>Development of new nuclear markers and characterization of single nucleotide polymorphisms in kelp gull (Larus dominicanus).</title>
        <authorList>
            <person name="Dantas G.P.M."/>
            <person name="Godinho R."/>
            <person name="Morgante J.S."/>
            <person name="Ferrand N."/>
        </authorList>
    </citation>
    <scope>NUCLEOTIDE SEQUENCE</scope>
    <source>
        <strain evidence="3">1357A</strain>
        <strain evidence="7">166a</strain>
        <strain evidence="1">638a</strain>
        <strain evidence="8">639a</strain>
        <strain evidence="2">647</strain>
        <strain evidence="10">656a</strain>
        <strain evidence="9">657a</strain>
        <strain evidence="4">739a</strain>
        <strain evidence="5">740a</strain>
        <strain evidence="6">743a</strain>
    </source>
</reference>
<sequence>KERRRSAGIRKQTMALQVLRSSCPMIWSDPSPLSDLLR</sequence>